<evidence type="ECO:0000256" key="5">
    <source>
        <dbReference type="ARBA" id="ARBA00023242"/>
    </source>
</evidence>
<sequence>MGVCALLLVCLRMPVPSLSFSLLLLLHSKPGLILASIIFQSVVVVVLSPPHHHHHCQQQVGRTTSEKVVGFSHLTLLVLRLCRSTSVLDRTESLSPSNQRRLTIDRFSRYMDSGGHGHSKSDSQRDSGGGAGGSSDTSPHGMPSQLVSYQQQQAEARGLVNYGPSRGVLDQQQQQGSHLNAGAIAQAMAAMGGAGIGGSHGSSQVDSSIGMGAVGQEYSEQQVSNLQMQRGGSSGSGGASGSGSQQQQQQQQQQEAQQGAVGPSGGQEVQAPPKKAPPKRSSTKDRHTKVDGRGRRIRMPASCAARIFQLTRELGHKSDGETIEWLLQQAEPAIIAATGTGTVPALAVSLVPALRSSSGMSGQSAGVRHGPLSGSVGMVGLGPPQTTDLENARMEQVRAANQRDWDAVAEERAMQQQQATRAMEESRRLSMGGHPGHGGHGEMPHDVMAGFQHEGLVGEEGMGGVGDSADSKGGLRKRARPGPSGSGGPLARFKEDPEPVRPTVRTSAARQGMQQGPGSSNLMGAMWAVGPAVAGVSSSGGMPGTIWMLPVSGSSTPGVMAGPGNEPIWTFPSAGQAGTMYRMAAPAGTSIQLGPSGASPNQPSSSTPMMPVLSSGGVALMPRINLSPGGMGLELQGSHLGGHMPLGSMLLQQGSQNLPGTGLGLGGEGTHLGMLAALNAYNQRSVNTEQQQHHSMGGSGHQQGDSGDDPTSSQ</sequence>
<keyword evidence="7" id="KW-0732">Signal</keyword>
<feature type="region of interest" description="Disordered" evidence="6">
    <location>
        <begin position="109"/>
        <end position="153"/>
    </location>
</feature>
<feature type="region of interest" description="Disordered" evidence="6">
    <location>
        <begin position="686"/>
        <end position="714"/>
    </location>
</feature>
<evidence type="ECO:0000259" key="8">
    <source>
        <dbReference type="PROSITE" id="PS51369"/>
    </source>
</evidence>
<feature type="chain" id="PRO_5044749725" description="TCP domain-containing protein" evidence="7">
    <location>
        <begin position="20"/>
        <end position="714"/>
    </location>
</feature>
<keyword evidence="4" id="KW-0804">Transcription</keyword>
<dbReference type="PANTHER" id="PTHR31072:SF170">
    <property type="entry name" value="TRANSCRIPTION FACTOR TCP15-RELATED"/>
    <property type="match status" value="1"/>
</dbReference>
<evidence type="ECO:0000256" key="6">
    <source>
        <dbReference type="SAM" id="MobiDB-lite"/>
    </source>
</evidence>
<reference evidence="9 10" key="1">
    <citation type="submission" date="2024-09" db="EMBL/GenBank/DDBJ databases">
        <title>Chromosome-scale assembly of Riccia fluitans.</title>
        <authorList>
            <person name="Paukszto L."/>
            <person name="Sawicki J."/>
            <person name="Karawczyk K."/>
            <person name="Piernik-Szablinska J."/>
            <person name="Szczecinska M."/>
            <person name="Mazdziarz M."/>
        </authorList>
    </citation>
    <scope>NUCLEOTIDE SEQUENCE [LARGE SCALE GENOMIC DNA]</scope>
    <source>
        <strain evidence="9">Rf_01</strain>
        <tissue evidence="9">Aerial parts of the thallus</tissue>
    </source>
</reference>
<comment type="caution">
    <text evidence="9">The sequence shown here is derived from an EMBL/GenBank/DDBJ whole genome shotgun (WGS) entry which is preliminary data.</text>
</comment>
<organism evidence="9 10">
    <name type="scientific">Riccia fluitans</name>
    <dbReference type="NCBI Taxonomy" id="41844"/>
    <lineage>
        <taxon>Eukaryota</taxon>
        <taxon>Viridiplantae</taxon>
        <taxon>Streptophyta</taxon>
        <taxon>Embryophyta</taxon>
        <taxon>Marchantiophyta</taxon>
        <taxon>Marchantiopsida</taxon>
        <taxon>Marchantiidae</taxon>
        <taxon>Marchantiales</taxon>
        <taxon>Ricciaceae</taxon>
        <taxon>Riccia</taxon>
    </lineage>
</organism>
<comment type="subcellular location">
    <subcellularLocation>
        <location evidence="1">Nucleus</location>
    </subcellularLocation>
</comment>
<dbReference type="Proteomes" id="UP001605036">
    <property type="component" value="Unassembled WGS sequence"/>
</dbReference>
<dbReference type="InterPro" id="IPR005333">
    <property type="entry name" value="Transcription_factor_TCP"/>
</dbReference>
<evidence type="ECO:0000256" key="7">
    <source>
        <dbReference type="SAM" id="SignalP"/>
    </source>
</evidence>
<keyword evidence="3" id="KW-0238">DNA-binding</keyword>
<evidence type="ECO:0000256" key="3">
    <source>
        <dbReference type="ARBA" id="ARBA00023125"/>
    </source>
</evidence>
<evidence type="ECO:0000256" key="1">
    <source>
        <dbReference type="ARBA" id="ARBA00004123"/>
    </source>
</evidence>
<protein>
    <recommendedName>
        <fullName evidence="8">TCP domain-containing protein</fullName>
    </recommendedName>
</protein>
<feature type="compositionally biased region" description="Basic and acidic residues" evidence="6">
    <location>
        <begin position="282"/>
        <end position="294"/>
    </location>
</feature>
<evidence type="ECO:0000256" key="2">
    <source>
        <dbReference type="ARBA" id="ARBA00023015"/>
    </source>
</evidence>
<feature type="compositionally biased region" description="Polar residues" evidence="6">
    <location>
        <begin position="504"/>
        <end position="517"/>
    </location>
</feature>
<dbReference type="GO" id="GO:0003677">
    <property type="term" value="F:DNA binding"/>
    <property type="evidence" value="ECO:0007669"/>
    <property type="project" value="UniProtKB-KW"/>
</dbReference>
<feature type="domain" description="TCP" evidence="8">
    <location>
        <begin position="283"/>
        <end position="337"/>
    </location>
</feature>
<evidence type="ECO:0000313" key="10">
    <source>
        <dbReference type="Proteomes" id="UP001605036"/>
    </source>
</evidence>
<dbReference type="AlphaFoldDB" id="A0ABD1XXJ9"/>
<dbReference type="InterPro" id="IPR017887">
    <property type="entry name" value="TF_TCP_subgr"/>
</dbReference>
<dbReference type="PANTHER" id="PTHR31072">
    <property type="entry name" value="TRANSCRIPTION FACTOR TCP4-RELATED"/>
    <property type="match status" value="1"/>
</dbReference>
<accession>A0ABD1XXJ9</accession>
<dbReference type="PROSITE" id="PS51369">
    <property type="entry name" value="TCP"/>
    <property type="match status" value="1"/>
</dbReference>
<keyword evidence="2" id="KW-0805">Transcription regulation</keyword>
<proteinExistence type="predicted"/>
<evidence type="ECO:0000256" key="4">
    <source>
        <dbReference type="ARBA" id="ARBA00023163"/>
    </source>
</evidence>
<dbReference type="EMBL" id="JBHFFA010000007">
    <property type="protein sequence ID" value="KAL2612253.1"/>
    <property type="molecule type" value="Genomic_DNA"/>
</dbReference>
<feature type="compositionally biased region" description="Low complexity" evidence="6">
    <location>
        <begin position="242"/>
        <end position="260"/>
    </location>
</feature>
<evidence type="ECO:0000313" key="9">
    <source>
        <dbReference type="EMBL" id="KAL2612253.1"/>
    </source>
</evidence>
<keyword evidence="10" id="KW-1185">Reference proteome</keyword>
<feature type="signal peptide" evidence="7">
    <location>
        <begin position="1"/>
        <end position="19"/>
    </location>
</feature>
<keyword evidence="5" id="KW-0539">Nucleus</keyword>
<feature type="region of interest" description="Disordered" evidence="6">
    <location>
        <begin position="419"/>
        <end position="517"/>
    </location>
</feature>
<dbReference type="Pfam" id="PF03634">
    <property type="entry name" value="TCP"/>
    <property type="match status" value="1"/>
</dbReference>
<feature type="compositionally biased region" description="Gly residues" evidence="6">
    <location>
        <begin position="232"/>
        <end position="241"/>
    </location>
</feature>
<dbReference type="GO" id="GO:0005634">
    <property type="term" value="C:nucleus"/>
    <property type="evidence" value="ECO:0007669"/>
    <property type="project" value="UniProtKB-SubCell"/>
</dbReference>
<feature type="region of interest" description="Disordered" evidence="6">
    <location>
        <begin position="226"/>
        <end position="295"/>
    </location>
</feature>
<gene>
    <name evidence="9" type="ORF">R1flu_023945</name>
</gene>
<name>A0ABD1XXJ9_9MARC</name>